<sequence>MKTVFFSSALLAAALSVTPAAHAGVSISVGPHQSDATSGKISPYWGLPNVFMETFDLPGGGCGLNGPPQSVAGGPWGIVKGSLQGAYAAPAGDSSCYAYAPVYQGQGMYAGSALPADAPVGALSAVDILYQPLIDSLPAGTQLNYVGLYYGSIDHYDKLEFYSGTTLVATVSGTSILDACGSCTPGDRTSDATNAFVNLYFTPDIAFNRLRFVTYGVAVEVDNVAVGFDVTPVPEPPAVVLAGAGLATLLWIARRRRSPRK</sequence>
<protein>
    <recommendedName>
        <fullName evidence="4">PEP-CTERM protein-sorting domain-containing protein</fullName>
    </recommendedName>
</protein>
<keyword evidence="1" id="KW-0732">Signal</keyword>
<evidence type="ECO:0000256" key="1">
    <source>
        <dbReference type="SAM" id="SignalP"/>
    </source>
</evidence>
<accession>A0ABU5DSW1</accession>
<comment type="caution">
    <text evidence="2">The sequence shown here is derived from an EMBL/GenBank/DDBJ whole genome shotgun (WGS) entry which is preliminary data.</text>
</comment>
<evidence type="ECO:0000313" key="2">
    <source>
        <dbReference type="EMBL" id="MDY0748906.1"/>
    </source>
</evidence>
<evidence type="ECO:0000313" key="3">
    <source>
        <dbReference type="Proteomes" id="UP001285263"/>
    </source>
</evidence>
<evidence type="ECO:0008006" key="4">
    <source>
        <dbReference type="Google" id="ProtNLM"/>
    </source>
</evidence>
<feature type="chain" id="PRO_5045572367" description="PEP-CTERM protein-sorting domain-containing protein" evidence="1">
    <location>
        <begin position="24"/>
        <end position="261"/>
    </location>
</feature>
<dbReference type="Proteomes" id="UP001285263">
    <property type="component" value="Unassembled WGS sequence"/>
</dbReference>
<dbReference type="RefSeq" id="WP_320426876.1">
    <property type="nucleotide sequence ID" value="NZ_JAXCLA010000012.1"/>
</dbReference>
<gene>
    <name evidence="2" type="ORF">SNE35_30690</name>
</gene>
<feature type="signal peptide" evidence="1">
    <location>
        <begin position="1"/>
        <end position="23"/>
    </location>
</feature>
<name>A0ABU5DSW1_9BURK</name>
<reference evidence="2 3" key="1">
    <citation type="submission" date="2023-11" db="EMBL/GenBank/DDBJ databases">
        <title>Paucibacter sp. nov., isolated from fresh soil in Korea.</title>
        <authorList>
            <person name="Le N.T.T."/>
        </authorList>
    </citation>
    <scope>NUCLEOTIDE SEQUENCE [LARGE SCALE GENOMIC DNA]</scope>
    <source>
        <strain evidence="2 3">R3-3</strain>
    </source>
</reference>
<proteinExistence type="predicted"/>
<dbReference type="EMBL" id="JAXCLA010000012">
    <property type="protein sequence ID" value="MDY0748906.1"/>
    <property type="molecule type" value="Genomic_DNA"/>
</dbReference>
<keyword evidence="3" id="KW-1185">Reference proteome</keyword>
<organism evidence="2 3">
    <name type="scientific">Roseateles agri</name>
    <dbReference type="NCBI Taxonomy" id="3098619"/>
    <lineage>
        <taxon>Bacteria</taxon>
        <taxon>Pseudomonadati</taxon>
        <taxon>Pseudomonadota</taxon>
        <taxon>Betaproteobacteria</taxon>
        <taxon>Burkholderiales</taxon>
        <taxon>Sphaerotilaceae</taxon>
        <taxon>Roseateles</taxon>
    </lineage>
</organism>